<comment type="caution">
    <text evidence="2">The sequence shown here is derived from an EMBL/GenBank/DDBJ whole genome shotgun (WGS) entry which is preliminary data.</text>
</comment>
<accession>A0A840PPJ8</accession>
<evidence type="ECO:0000313" key="3">
    <source>
        <dbReference type="Proteomes" id="UP000557217"/>
    </source>
</evidence>
<dbReference type="EMBL" id="JACHGZ010000002">
    <property type="protein sequence ID" value="MBB5147963.1"/>
    <property type="molecule type" value="Genomic_DNA"/>
</dbReference>
<evidence type="ECO:0000256" key="1">
    <source>
        <dbReference type="SAM" id="Phobius"/>
    </source>
</evidence>
<organism evidence="2 3">
    <name type="scientific">Ureibacillus thermosphaericus</name>
    <dbReference type="NCBI Taxonomy" id="51173"/>
    <lineage>
        <taxon>Bacteria</taxon>
        <taxon>Bacillati</taxon>
        <taxon>Bacillota</taxon>
        <taxon>Bacilli</taxon>
        <taxon>Bacillales</taxon>
        <taxon>Caryophanaceae</taxon>
        <taxon>Ureibacillus</taxon>
    </lineage>
</organism>
<reference evidence="2 3" key="1">
    <citation type="submission" date="2020-08" db="EMBL/GenBank/DDBJ databases">
        <title>Genomic Encyclopedia of Type Strains, Phase IV (KMG-IV): sequencing the most valuable type-strain genomes for metagenomic binning, comparative biology and taxonomic classification.</title>
        <authorList>
            <person name="Goeker M."/>
        </authorList>
    </citation>
    <scope>NUCLEOTIDE SEQUENCE [LARGE SCALE GENOMIC DNA]</scope>
    <source>
        <strain evidence="2 3">DSM 10633</strain>
    </source>
</reference>
<name>A0A840PPJ8_URETH</name>
<sequence>MSTHQKEELILLLKAFSAAFVATFVHMFTVNVLNVHPWVLLLCIGAVLFVVFVKFVPKLTPFAITYFITSVVWTVVYF</sequence>
<protein>
    <submittedName>
        <fullName evidence="2">CHASE2 domain-containing sensor protein</fullName>
    </submittedName>
</protein>
<dbReference type="Proteomes" id="UP000557217">
    <property type="component" value="Unassembled WGS sequence"/>
</dbReference>
<keyword evidence="1" id="KW-0812">Transmembrane</keyword>
<feature type="transmembrane region" description="Helical" evidence="1">
    <location>
        <begin position="59"/>
        <end position="77"/>
    </location>
</feature>
<dbReference type="AlphaFoldDB" id="A0A840PPJ8"/>
<gene>
    <name evidence="2" type="ORF">HNR36_000345</name>
</gene>
<dbReference type="RefSeq" id="WP_016837414.1">
    <property type="nucleotide sequence ID" value="NZ_AP018335.1"/>
</dbReference>
<proteinExistence type="predicted"/>
<keyword evidence="1" id="KW-0472">Membrane</keyword>
<keyword evidence="3" id="KW-1185">Reference proteome</keyword>
<evidence type="ECO:0000313" key="2">
    <source>
        <dbReference type="EMBL" id="MBB5147963.1"/>
    </source>
</evidence>
<keyword evidence="1" id="KW-1133">Transmembrane helix</keyword>
<feature type="transmembrane region" description="Helical" evidence="1">
    <location>
        <begin position="35"/>
        <end position="52"/>
    </location>
</feature>
<feature type="transmembrane region" description="Helical" evidence="1">
    <location>
        <begin position="9"/>
        <end position="29"/>
    </location>
</feature>